<accession>A0A8S5UEA1</accession>
<name>A0A8S5UEA1_9CAUD</name>
<organism evidence="1">
    <name type="scientific">Myoviridae sp. ct1AP5</name>
    <dbReference type="NCBI Taxonomy" id="2825017"/>
    <lineage>
        <taxon>Viruses</taxon>
        <taxon>Duplodnaviria</taxon>
        <taxon>Heunggongvirae</taxon>
        <taxon>Uroviricota</taxon>
        <taxon>Caudoviricetes</taxon>
    </lineage>
</organism>
<sequence length="38" mass="4452">MKIAIHFTKGNWHTFENETKKVSDDMDIKIKGKYGVIK</sequence>
<reference evidence="1" key="1">
    <citation type="journal article" date="2021" name="Proc. Natl. Acad. Sci. U.S.A.">
        <title>A Catalog of Tens of Thousands of Viruses from Human Metagenomes Reveals Hidden Associations with Chronic Diseases.</title>
        <authorList>
            <person name="Tisza M.J."/>
            <person name="Buck C.B."/>
        </authorList>
    </citation>
    <scope>NUCLEOTIDE SEQUENCE</scope>
    <source>
        <strain evidence="1">Ct1AP5</strain>
    </source>
</reference>
<evidence type="ECO:0000313" key="1">
    <source>
        <dbReference type="EMBL" id="DAF92702.1"/>
    </source>
</evidence>
<proteinExistence type="predicted"/>
<protein>
    <submittedName>
        <fullName evidence="1">Uncharacterized protein</fullName>
    </submittedName>
</protein>
<dbReference type="EMBL" id="BK016070">
    <property type="protein sequence ID" value="DAF92702.1"/>
    <property type="molecule type" value="Genomic_DNA"/>
</dbReference>